<dbReference type="SMART" id="SM00487">
    <property type="entry name" value="DEXDc"/>
    <property type="match status" value="1"/>
</dbReference>
<dbReference type="EC" id="3.6.4.13" evidence="1"/>
<organism evidence="9 10">
    <name type="scientific">Tritrichomonas musculus</name>
    <dbReference type="NCBI Taxonomy" id="1915356"/>
    <lineage>
        <taxon>Eukaryota</taxon>
        <taxon>Metamonada</taxon>
        <taxon>Parabasalia</taxon>
        <taxon>Tritrichomonadida</taxon>
        <taxon>Tritrichomonadidae</taxon>
        <taxon>Tritrichomonas</taxon>
    </lineage>
</organism>
<keyword evidence="4 9" id="KW-0347">Helicase</keyword>
<dbReference type="CDD" id="cd18787">
    <property type="entry name" value="SF2_C_DEAD"/>
    <property type="match status" value="1"/>
</dbReference>
<protein>
    <recommendedName>
        <fullName evidence="1">RNA helicase</fullName>
        <ecNumber evidence="1">3.6.4.13</ecNumber>
    </recommendedName>
</protein>
<feature type="domain" description="Helicase ATP-binding" evidence="7">
    <location>
        <begin position="141"/>
        <end position="307"/>
    </location>
</feature>
<dbReference type="GO" id="GO:0004386">
    <property type="term" value="F:helicase activity"/>
    <property type="evidence" value="ECO:0007669"/>
    <property type="project" value="UniProtKB-KW"/>
</dbReference>
<dbReference type="Proteomes" id="UP001470230">
    <property type="component" value="Unassembled WGS sequence"/>
</dbReference>
<evidence type="ECO:0000259" key="7">
    <source>
        <dbReference type="PROSITE" id="PS51192"/>
    </source>
</evidence>
<keyword evidence="3" id="KW-0378">Hydrolase</keyword>
<name>A0ABR2KVI3_9EUKA</name>
<feature type="region of interest" description="Disordered" evidence="6">
    <location>
        <begin position="1"/>
        <end position="73"/>
    </location>
</feature>
<evidence type="ECO:0000256" key="5">
    <source>
        <dbReference type="ARBA" id="ARBA00022840"/>
    </source>
</evidence>
<dbReference type="Pfam" id="PF00270">
    <property type="entry name" value="DEAD"/>
    <property type="match status" value="1"/>
</dbReference>
<dbReference type="Pfam" id="PF00271">
    <property type="entry name" value="Helicase_C"/>
    <property type="match status" value="1"/>
</dbReference>
<reference evidence="9 10" key="1">
    <citation type="submission" date="2024-04" db="EMBL/GenBank/DDBJ databases">
        <title>Tritrichomonas musculus Genome.</title>
        <authorList>
            <person name="Alves-Ferreira E."/>
            <person name="Grigg M."/>
            <person name="Lorenzi H."/>
            <person name="Galac M."/>
        </authorList>
    </citation>
    <scope>NUCLEOTIDE SEQUENCE [LARGE SCALE GENOMIC DNA]</scope>
    <source>
        <strain evidence="9 10">EAF2021</strain>
    </source>
</reference>
<evidence type="ECO:0000313" key="9">
    <source>
        <dbReference type="EMBL" id="KAK8895076.1"/>
    </source>
</evidence>
<dbReference type="InterPro" id="IPR011545">
    <property type="entry name" value="DEAD/DEAH_box_helicase_dom"/>
</dbReference>
<keyword evidence="5" id="KW-0067">ATP-binding</keyword>
<keyword evidence="10" id="KW-1185">Reference proteome</keyword>
<proteinExistence type="predicted"/>
<evidence type="ECO:0000259" key="8">
    <source>
        <dbReference type="PROSITE" id="PS51194"/>
    </source>
</evidence>
<evidence type="ECO:0000313" key="10">
    <source>
        <dbReference type="Proteomes" id="UP001470230"/>
    </source>
</evidence>
<dbReference type="SUPFAM" id="SSF52540">
    <property type="entry name" value="P-loop containing nucleoside triphosphate hydrolases"/>
    <property type="match status" value="1"/>
</dbReference>
<dbReference type="PANTHER" id="PTHR47958">
    <property type="entry name" value="ATP-DEPENDENT RNA HELICASE DBP3"/>
    <property type="match status" value="1"/>
</dbReference>
<dbReference type="EMBL" id="JAPFFF010000003">
    <property type="protein sequence ID" value="KAK8895076.1"/>
    <property type="molecule type" value="Genomic_DNA"/>
</dbReference>
<evidence type="ECO:0000256" key="2">
    <source>
        <dbReference type="ARBA" id="ARBA00022741"/>
    </source>
</evidence>
<gene>
    <name evidence="9" type="ORF">M9Y10_023518</name>
</gene>
<sequence>MTDNQGQQQQEQPQAQQPQGQQQQGQQQQGQQQQQRQGQPRQGQRGRGPPYHKDFKGRGPHQKPNPKVEISTADSMELQKTMLTENQDDVLEMLRNDEKSALHPMKPFDEIITGDISGPILQVIDDLGFIQPSKIQSQAIPILNEQKADLIAQAQSGSGKTVAFLVSMLLHIDKDVHLPQTICLCHTRELTQQTFNVFTKMNEYTKFKGGICINNMEPPPKDAQLLFGTPASFNYNIKEGVIDITHVNLLVIDEADAILEKGCTHFGPTMKLIKTLPEHVQYAFFSATFPNSVIETVNKLRDDIITIRLKRSQQRVETIKHWYTRVSNEDEAKRCILELVTMVAKGQTYVFTRSKDKVKIIYEFLNSNNVTCRPFSSDLTPEQRDENLEAFRNEEFRVLVATDVLARGIDVPQTYLVINYQTPIIWKSTFNFRGQPTKKHYPDCDTYNHRAGRAGRFGRAGLCFTIVTDPPDEYALKDFCSVRQLNIPLKFIENNQLKALPEENTAENNKNEAPAST</sequence>
<dbReference type="Gene3D" id="3.40.50.300">
    <property type="entry name" value="P-loop containing nucleotide triphosphate hydrolases"/>
    <property type="match status" value="2"/>
</dbReference>
<accession>A0ABR2KVI3</accession>
<feature type="compositionally biased region" description="Low complexity" evidence="6">
    <location>
        <begin position="1"/>
        <end position="49"/>
    </location>
</feature>
<evidence type="ECO:0000256" key="1">
    <source>
        <dbReference type="ARBA" id="ARBA00012552"/>
    </source>
</evidence>
<evidence type="ECO:0000256" key="4">
    <source>
        <dbReference type="ARBA" id="ARBA00022806"/>
    </source>
</evidence>
<dbReference type="PROSITE" id="PS51194">
    <property type="entry name" value="HELICASE_CTER"/>
    <property type="match status" value="1"/>
</dbReference>
<dbReference type="InterPro" id="IPR027417">
    <property type="entry name" value="P-loop_NTPase"/>
</dbReference>
<feature type="domain" description="Helicase C-terminal" evidence="8">
    <location>
        <begin position="318"/>
        <end position="508"/>
    </location>
</feature>
<evidence type="ECO:0000256" key="6">
    <source>
        <dbReference type="SAM" id="MobiDB-lite"/>
    </source>
</evidence>
<dbReference type="SMART" id="SM00490">
    <property type="entry name" value="HELICc"/>
    <property type="match status" value="1"/>
</dbReference>
<dbReference type="InterPro" id="IPR001650">
    <property type="entry name" value="Helicase_C-like"/>
</dbReference>
<dbReference type="PROSITE" id="PS51192">
    <property type="entry name" value="HELICASE_ATP_BIND_1"/>
    <property type="match status" value="1"/>
</dbReference>
<comment type="caution">
    <text evidence="9">The sequence shown here is derived from an EMBL/GenBank/DDBJ whole genome shotgun (WGS) entry which is preliminary data.</text>
</comment>
<evidence type="ECO:0000256" key="3">
    <source>
        <dbReference type="ARBA" id="ARBA00022801"/>
    </source>
</evidence>
<dbReference type="InterPro" id="IPR014001">
    <property type="entry name" value="Helicase_ATP-bd"/>
</dbReference>
<keyword evidence="2" id="KW-0547">Nucleotide-binding</keyword>